<dbReference type="KEGG" id="fop:FNB79_06730"/>
<dbReference type="Gene3D" id="3.90.550.10">
    <property type="entry name" value="Spore Coat Polysaccharide Biosynthesis Protein SpsA, Chain A"/>
    <property type="match status" value="1"/>
</dbReference>
<name>A0A516GQ97_9FLAO</name>
<dbReference type="GO" id="GO:0016740">
    <property type="term" value="F:transferase activity"/>
    <property type="evidence" value="ECO:0007669"/>
    <property type="project" value="UniProtKB-KW"/>
</dbReference>
<dbReference type="RefSeq" id="WP_143380584.1">
    <property type="nucleotide sequence ID" value="NZ_CP041637.1"/>
</dbReference>
<gene>
    <name evidence="2" type="ORF">FNB79_06730</name>
</gene>
<evidence type="ECO:0000313" key="3">
    <source>
        <dbReference type="Proteomes" id="UP000319209"/>
    </source>
</evidence>
<protein>
    <submittedName>
        <fullName evidence="2">Glycosyltransferase family 2 protein</fullName>
    </submittedName>
</protein>
<dbReference type="Proteomes" id="UP000319209">
    <property type="component" value="Chromosome"/>
</dbReference>
<keyword evidence="2" id="KW-0808">Transferase</keyword>
<dbReference type="PANTHER" id="PTHR33604">
    <property type="entry name" value="OSJNBA0004B13.7 PROTEIN"/>
    <property type="match status" value="1"/>
</dbReference>
<accession>A0A516GQ97</accession>
<keyword evidence="3" id="KW-1185">Reference proteome</keyword>
<dbReference type="Pfam" id="PF00535">
    <property type="entry name" value="Glycos_transf_2"/>
    <property type="match status" value="1"/>
</dbReference>
<dbReference type="AlphaFoldDB" id="A0A516GQ97"/>
<dbReference type="EMBL" id="CP041637">
    <property type="protein sequence ID" value="QDO93682.1"/>
    <property type="molecule type" value="Genomic_DNA"/>
</dbReference>
<dbReference type="InterPro" id="IPR001173">
    <property type="entry name" value="Glyco_trans_2-like"/>
</dbReference>
<dbReference type="SUPFAM" id="SSF53448">
    <property type="entry name" value="Nucleotide-diphospho-sugar transferases"/>
    <property type="match status" value="1"/>
</dbReference>
<proteinExistence type="predicted"/>
<feature type="domain" description="Glycosyltransferase 2-like" evidence="1">
    <location>
        <begin position="7"/>
        <end position="138"/>
    </location>
</feature>
<dbReference type="OrthoDB" id="9785375at2"/>
<sequence>MNRNIAIVVVAYNRASSLNRVLSSLNNGNYLDIDTVDLIISCDFSGEDACSVLAKEFIWEFGNKKVIVHNENLGLRKHILFCGDLVSDYDGLVMLEDDLYVCPNFYNYIYQADTYFKNNKKIAQISLYTNEIEEFSYSRFMPLNQEADNFFMQVPSSWGQYWTKEQWFNFKEAYMSGELEITQSSLLPDWVINHWPESSWKKYFYNYIIKNDLYVVYPYKSLSTNFGDAGTHHKNQHSHNQSVLDYSISNFKFLDIEESKVIYDYNYELHKNLLNQFFEKDSFYDVEFDLNGMKDLSKISTKYLVSSKTCSKPIKTFGCHLLPQELNIKFHNKGDFYSLGLTVNFDPNIQIEKIYNRNLMYIPSITLNKLRNEIKSIYADSNSYKIGKKITSFFNPILGKFKNL</sequence>
<organism evidence="2 3">
    <name type="scientific">Formosa sediminum</name>
    <dbReference type="NCBI Taxonomy" id="2594004"/>
    <lineage>
        <taxon>Bacteria</taxon>
        <taxon>Pseudomonadati</taxon>
        <taxon>Bacteroidota</taxon>
        <taxon>Flavobacteriia</taxon>
        <taxon>Flavobacteriales</taxon>
        <taxon>Flavobacteriaceae</taxon>
        <taxon>Formosa</taxon>
    </lineage>
</organism>
<dbReference type="CDD" id="cd00761">
    <property type="entry name" value="Glyco_tranf_GTA_type"/>
    <property type="match status" value="1"/>
</dbReference>
<evidence type="ECO:0000259" key="1">
    <source>
        <dbReference type="Pfam" id="PF00535"/>
    </source>
</evidence>
<dbReference type="PANTHER" id="PTHR33604:SF3">
    <property type="entry name" value="OSJNBA0004B13.7 PROTEIN"/>
    <property type="match status" value="1"/>
</dbReference>
<dbReference type="InterPro" id="IPR029044">
    <property type="entry name" value="Nucleotide-diphossugar_trans"/>
</dbReference>
<evidence type="ECO:0000313" key="2">
    <source>
        <dbReference type="EMBL" id="QDO93682.1"/>
    </source>
</evidence>
<reference evidence="2 3" key="1">
    <citation type="submission" date="2019-07" db="EMBL/GenBank/DDBJ databases">
        <title>Genome sequencing for Formosa sp. PS13.</title>
        <authorList>
            <person name="Park S.-J."/>
        </authorList>
    </citation>
    <scope>NUCLEOTIDE SEQUENCE [LARGE SCALE GENOMIC DNA]</scope>
    <source>
        <strain evidence="2 3">PS13</strain>
    </source>
</reference>